<comment type="caution">
    <text evidence="2">The sequence shown here is derived from an EMBL/GenBank/DDBJ whole genome shotgun (WGS) entry which is preliminary data.</text>
</comment>
<accession>A0ABU7LJR2</accession>
<sequence length="116" mass="12682">MSASNRFFGGSRVAWAGGACCGGRGCVVLRTSAGTRGRRHHRGPRLDDPHPTHRRRLGRPDITFGDDECTYALATDFGVVFFNRLYHKDHTGPVPQGEWCAGLDDFVAAIEPLLDA</sequence>
<dbReference type="RefSeq" id="WP_330136641.1">
    <property type="nucleotide sequence ID" value="NZ_JAUTXY010000018.1"/>
</dbReference>
<evidence type="ECO:0000256" key="1">
    <source>
        <dbReference type="SAM" id="MobiDB-lite"/>
    </source>
</evidence>
<dbReference type="Proteomes" id="UP001336020">
    <property type="component" value="Unassembled WGS sequence"/>
</dbReference>
<evidence type="ECO:0008006" key="4">
    <source>
        <dbReference type="Google" id="ProtNLM"/>
    </source>
</evidence>
<dbReference type="EMBL" id="JAUTXY010000018">
    <property type="protein sequence ID" value="MEE2061484.1"/>
    <property type="molecule type" value="Genomic_DNA"/>
</dbReference>
<reference evidence="2 3" key="1">
    <citation type="submission" date="2023-07" db="EMBL/GenBank/DDBJ databases">
        <authorList>
            <person name="Girao M."/>
            <person name="Carvalho M.F."/>
        </authorList>
    </citation>
    <scope>NUCLEOTIDE SEQUENCE [LARGE SCALE GENOMIC DNA]</scope>
    <source>
        <strain evidence="2 3">YIM65754</strain>
    </source>
</reference>
<evidence type="ECO:0000313" key="2">
    <source>
        <dbReference type="EMBL" id="MEE2061484.1"/>
    </source>
</evidence>
<evidence type="ECO:0000313" key="3">
    <source>
        <dbReference type="Proteomes" id="UP001336020"/>
    </source>
</evidence>
<organism evidence="2 3">
    <name type="scientific">Rhodococcus artemisiae</name>
    <dbReference type="NCBI Taxonomy" id="714159"/>
    <lineage>
        <taxon>Bacteria</taxon>
        <taxon>Bacillati</taxon>
        <taxon>Actinomycetota</taxon>
        <taxon>Actinomycetes</taxon>
        <taxon>Mycobacteriales</taxon>
        <taxon>Nocardiaceae</taxon>
        <taxon>Rhodococcus</taxon>
    </lineage>
</organism>
<protein>
    <recommendedName>
        <fullName evidence="4">SUKH-3 immunity protein of toxin-antitoxin system</fullName>
    </recommendedName>
</protein>
<proteinExistence type="predicted"/>
<name>A0ABU7LJR2_9NOCA</name>
<feature type="region of interest" description="Disordered" evidence="1">
    <location>
        <begin position="36"/>
        <end position="59"/>
    </location>
</feature>
<gene>
    <name evidence="2" type="ORF">Q7514_28560</name>
</gene>
<keyword evidence="3" id="KW-1185">Reference proteome</keyword>